<feature type="transmembrane region" description="Helical" evidence="1">
    <location>
        <begin position="75"/>
        <end position="96"/>
    </location>
</feature>
<dbReference type="InterPro" id="IPR036938">
    <property type="entry name" value="PAP2/HPO_sf"/>
</dbReference>
<dbReference type="GO" id="GO:0042392">
    <property type="term" value="F:sphingosine-1-phosphate phosphatase activity"/>
    <property type="evidence" value="ECO:0007669"/>
    <property type="project" value="TreeGrafter"/>
</dbReference>
<gene>
    <name evidence="3" type="ORF">g.38164</name>
</gene>
<dbReference type="PANTHER" id="PTHR14969:SF13">
    <property type="entry name" value="AT30094P"/>
    <property type="match status" value="1"/>
</dbReference>
<sequence length="243" mass="28331">FQKQNFLFSAEFCFVRIPWIQGVLLREKMAKQTDKRQVPVALQKILKADVYITNTLCNVMEKCLPFRSLKVHYKLLEVSCEGYIWLPGWLILIWLIWKKELMEMQVNFFIGLITDIIAVAVLKAIFRRRRPAGNQSDSLIQIGPDVYSFPSGHVSRSFYIAYFFLVLYPVYFLFRMPLLAWFVSVSVSRILLRRHHLLDVLGGVLLGFINSLLVALLWLSEDTAIYLISYISDERIEGADYHV</sequence>
<feature type="non-terminal residue" evidence="3">
    <location>
        <position position="1"/>
    </location>
</feature>
<dbReference type="InterPro" id="IPR000326">
    <property type="entry name" value="PAP2/HPO"/>
</dbReference>
<dbReference type="AlphaFoldDB" id="A0A1B6H0B0"/>
<evidence type="ECO:0000259" key="2">
    <source>
        <dbReference type="SMART" id="SM00014"/>
    </source>
</evidence>
<dbReference type="Gene3D" id="1.20.144.10">
    <property type="entry name" value="Phosphatidic acid phosphatase type 2/haloperoxidase"/>
    <property type="match status" value="1"/>
</dbReference>
<keyword evidence="1" id="KW-0812">Transmembrane</keyword>
<dbReference type="PANTHER" id="PTHR14969">
    <property type="entry name" value="SPHINGOSINE-1-PHOSPHATE PHOSPHOHYDROLASE"/>
    <property type="match status" value="1"/>
</dbReference>
<accession>A0A1B6H0B0</accession>
<organism evidence="3">
    <name type="scientific">Cuerna arida</name>
    <dbReference type="NCBI Taxonomy" id="1464854"/>
    <lineage>
        <taxon>Eukaryota</taxon>
        <taxon>Metazoa</taxon>
        <taxon>Ecdysozoa</taxon>
        <taxon>Arthropoda</taxon>
        <taxon>Hexapoda</taxon>
        <taxon>Insecta</taxon>
        <taxon>Pterygota</taxon>
        <taxon>Neoptera</taxon>
        <taxon>Paraneoptera</taxon>
        <taxon>Hemiptera</taxon>
        <taxon>Auchenorrhyncha</taxon>
        <taxon>Membracoidea</taxon>
        <taxon>Cicadellidae</taxon>
        <taxon>Cicadellinae</taxon>
        <taxon>Proconiini</taxon>
        <taxon>Cuerna</taxon>
    </lineage>
</organism>
<dbReference type="CDD" id="cd03391">
    <property type="entry name" value="PAP2_containing_2_like"/>
    <property type="match status" value="1"/>
</dbReference>
<feature type="transmembrane region" description="Helical" evidence="1">
    <location>
        <begin position="108"/>
        <end position="126"/>
    </location>
</feature>
<evidence type="ECO:0000256" key="1">
    <source>
        <dbReference type="SAM" id="Phobius"/>
    </source>
</evidence>
<keyword evidence="1" id="KW-0472">Membrane</keyword>
<evidence type="ECO:0000313" key="3">
    <source>
        <dbReference type="EMBL" id="JAS68124.1"/>
    </source>
</evidence>
<reference evidence="3" key="1">
    <citation type="submission" date="2015-11" db="EMBL/GenBank/DDBJ databases">
        <title>De novo transcriptome assembly of four potential Pierce s Disease insect vectors from Arizona vineyards.</title>
        <authorList>
            <person name="Tassone E.E."/>
        </authorList>
    </citation>
    <scope>NUCLEOTIDE SEQUENCE</scope>
</reference>
<dbReference type="SMART" id="SM00014">
    <property type="entry name" value="acidPPc"/>
    <property type="match status" value="1"/>
</dbReference>
<protein>
    <recommendedName>
        <fullName evidence="2">Phosphatidic acid phosphatase type 2/haloperoxidase domain-containing protein</fullName>
    </recommendedName>
</protein>
<dbReference type="EMBL" id="GECZ01001645">
    <property type="protein sequence ID" value="JAS68124.1"/>
    <property type="molecule type" value="Transcribed_RNA"/>
</dbReference>
<feature type="transmembrane region" description="Helical" evidence="1">
    <location>
        <begin position="159"/>
        <end position="180"/>
    </location>
</feature>
<proteinExistence type="predicted"/>
<feature type="transmembrane region" description="Helical" evidence="1">
    <location>
        <begin position="200"/>
        <end position="219"/>
    </location>
</feature>
<keyword evidence="1" id="KW-1133">Transmembrane helix</keyword>
<feature type="domain" description="Phosphatidic acid phosphatase type 2/haloperoxidase" evidence="2">
    <location>
        <begin position="103"/>
        <end position="215"/>
    </location>
</feature>
<name>A0A1B6H0B0_9HEMI</name>
<dbReference type="Pfam" id="PF01569">
    <property type="entry name" value="PAP2"/>
    <property type="match status" value="1"/>
</dbReference>
<dbReference type="SUPFAM" id="SSF48317">
    <property type="entry name" value="Acid phosphatase/Vanadium-dependent haloperoxidase"/>
    <property type="match status" value="1"/>
</dbReference>